<comment type="caution">
    <text evidence="1">The sequence shown here is derived from an EMBL/GenBank/DDBJ whole genome shotgun (WGS) entry which is preliminary data.</text>
</comment>
<keyword evidence="2" id="KW-1185">Reference proteome</keyword>
<proteinExistence type="predicted"/>
<name>A0A8J6C0Q9_ZIZPA</name>
<reference evidence="1" key="2">
    <citation type="submission" date="2021-02" db="EMBL/GenBank/DDBJ databases">
        <authorList>
            <person name="Kimball J.A."/>
            <person name="Haas M.W."/>
            <person name="Macchietto M."/>
            <person name="Kono T."/>
            <person name="Duquette J."/>
            <person name="Shao M."/>
        </authorList>
    </citation>
    <scope>NUCLEOTIDE SEQUENCE</scope>
    <source>
        <tissue evidence="1">Fresh leaf tissue</tissue>
    </source>
</reference>
<dbReference type="Proteomes" id="UP000729402">
    <property type="component" value="Unassembled WGS sequence"/>
</dbReference>
<accession>A0A8J6C0Q9</accession>
<evidence type="ECO:0000313" key="1">
    <source>
        <dbReference type="EMBL" id="KAG8096253.1"/>
    </source>
</evidence>
<gene>
    <name evidence="1" type="ORF">GUJ93_ZPchr0013g36384</name>
</gene>
<dbReference type="AlphaFoldDB" id="A0A8J6C0Q9"/>
<sequence>MANAKFKPVADWSALDPRFLSDPRFLYTPEELIVDFPSYFSILQRVHEQANTREFRFGDDVVAGEIEEEVLAKNDDDVLEEAAIIDAAFSHIVDLIEELLEE</sequence>
<protein>
    <submittedName>
        <fullName evidence="1">Uncharacterized protein</fullName>
    </submittedName>
</protein>
<organism evidence="1 2">
    <name type="scientific">Zizania palustris</name>
    <name type="common">Northern wild rice</name>
    <dbReference type="NCBI Taxonomy" id="103762"/>
    <lineage>
        <taxon>Eukaryota</taxon>
        <taxon>Viridiplantae</taxon>
        <taxon>Streptophyta</taxon>
        <taxon>Embryophyta</taxon>
        <taxon>Tracheophyta</taxon>
        <taxon>Spermatophyta</taxon>
        <taxon>Magnoliopsida</taxon>
        <taxon>Liliopsida</taxon>
        <taxon>Poales</taxon>
        <taxon>Poaceae</taxon>
        <taxon>BOP clade</taxon>
        <taxon>Oryzoideae</taxon>
        <taxon>Oryzeae</taxon>
        <taxon>Zizaniinae</taxon>
        <taxon>Zizania</taxon>
    </lineage>
</organism>
<reference evidence="1" key="1">
    <citation type="journal article" date="2021" name="bioRxiv">
        <title>Whole Genome Assembly and Annotation of Northern Wild Rice, Zizania palustris L., Supports a Whole Genome Duplication in the Zizania Genus.</title>
        <authorList>
            <person name="Haas M."/>
            <person name="Kono T."/>
            <person name="Macchietto M."/>
            <person name="Millas R."/>
            <person name="McGilp L."/>
            <person name="Shao M."/>
            <person name="Duquette J."/>
            <person name="Hirsch C.N."/>
            <person name="Kimball J."/>
        </authorList>
    </citation>
    <scope>NUCLEOTIDE SEQUENCE</scope>
    <source>
        <tissue evidence="1">Fresh leaf tissue</tissue>
    </source>
</reference>
<evidence type="ECO:0000313" key="2">
    <source>
        <dbReference type="Proteomes" id="UP000729402"/>
    </source>
</evidence>
<dbReference type="EMBL" id="JAAALK010000079">
    <property type="protein sequence ID" value="KAG8096253.1"/>
    <property type="molecule type" value="Genomic_DNA"/>
</dbReference>